<dbReference type="InterPro" id="IPR031570">
    <property type="entry name" value="NBEA/BDCP_DUF4704"/>
</dbReference>
<reference evidence="11" key="2">
    <citation type="submission" date="2025-08" db="UniProtKB">
        <authorList>
            <consortium name="Ensembl"/>
        </authorList>
    </citation>
    <scope>IDENTIFICATION</scope>
</reference>
<comment type="subunit">
    <text evidence="7">Interacts with RII subunit of PKA.</text>
</comment>
<keyword evidence="6" id="KW-0472">Membrane</keyword>
<keyword evidence="3" id="KW-0597">Phosphoprotein</keyword>
<dbReference type="CDD" id="cd01201">
    <property type="entry name" value="PH_BEACH"/>
    <property type="match status" value="1"/>
</dbReference>
<reference evidence="12" key="1">
    <citation type="submission" date="2019-10" db="EMBL/GenBank/DDBJ databases">
        <title>Corvus moneduloides (New Caledonian crow) genome, bCorMon1, primary haplotype.</title>
        <authorList>
            <person name="Rutz C."/>
            <person name="Fungtammasan C."/>
            <person name="Mountcastle J."/>
            <person name="Formenti G."/>
            <person name="Chow W."/>
            <person name="Howe K."/>
            <person name="Steele M.P."/>
            <person name="Fernandes J."/>
            <person name="Gilbert M.T.P."/>
            <person name="Fedrigo O."/>
            <person name="Jarvis E.D."/>
            <person name="Gemmell N."/>
        </authorList>
    </citation>
    <scope>NUCLEOTIDE SEQUENCE [LARGE SCALE GENOMIC DNA]</scope>
</reference>
<evidence type="ECO:0000256" key="7">
    <source>
        <dbReference type="ARBA" id="ARBA00065599"/>
    </source>
</evidence>
<dbReference type="GO" id="GO:0008104">
    <property type="term" value="P:intracellular protein localization"/>
    <property type="evidence" value="ECO:0007669"/>
    <property type="project" value="TreeGrafter"/>
</dbReference>
<dbReference type="InterPro" id="IPR036372">
    <property type="entry name" value="BEACH_dom_sf"/>
</dbReference>
<dbReference type="PANTHER" id="PTHR13743">
    <property type="entry name" value="BEIGE/BEACH-RELATED"/>
    <property type="match status" value="1"/>
</dbReference>
<dbReference type="InterPro" id="IPR023362">
    <property type="entry name" value="PH-BEACH_dom"/>
</dbReference>
<dbReference type="GO" id="GO:0019901">
    <property type="term" value="F:protein kinase binding"/>
    <property type="evidence" value="ECO:0007669"/>
    <property type="project" value="TreeGrafter"/>
</dbReference>
<feature type="region of interest" description="Disordered" evidence="10">
    <location>
        <begin position="1"/>
        <end position="33"/>
    </location>
</feature>
<accession>A0A8C3DWF0</accession>
<feature type="compositionally biased region" description="Basic and acidic residues" evidence="10">
    <location>
        <begin position="1262"/>
        <end position="1273"/>
    </location>
</feature>
<evidence type="ECO:0000256" key="10">
    <source>
        <dbReference type="SAM" id="MobiDB-lite"/>
    </source>
</evidence>
<evidence type="ECO:0000256" key="2">
    <source>
        <dbReference type="ARBA" id="ARBA00008498"/>
    </source>
</evidence>
<dbReference type="Pfam" id="PF02138">
    <property type="entry name" value="Beach"/>
    <property type="match status" value="1"/>
</dbReference>
<accession>A0A8U7NL51</accession>
<dbReference type="Pfam" id="PF15787">
    <property type="entry name" value="DUF4704"/>
    <property type="match status" value="1"/>
</dbReference>
<dbReference type="PANTHER" id="PTHR13743:SF62">
    <property type="entry name" value="NEUROBEACHIN"/>
    <property type="match status" value="1"/>
</dbReference>
<dbReference type="PROSITE" id="PS51783">
    <property type="entry name" value="PH_BEACH"/>
    <property type="match status" value="1"/>
</dbReference>
<dbReference type="InterPro" id="IPR011993">
    <property type="entry name" value="PH-like_dom_sf"/>
</dbReference>
<dbReference type="SUPFAM" id="SSF50729">
    <property type="entry name" value="PH domain-like"/>
    <property type="match status" value="1"/>
</dbReference>
<dbReference type="OrthoDB" id="26681at2759"/>
<dbReference type="GO" id="GO:0005829">
    <property type="term" value="C:cytosol"/>
    <property type="evidence" value="ECO:0007669"/>
    <property type="project" value="TreeGrafter"/>
</dbReference>
<name>A0A8C3DWF0_CORMO</name>
<dbReference type="SUPFAM" id="SSF48371">
    <property type="entry name" value="ARM repeat"/>
    <property type="match status" value="1"/>
</dbReference>
<feature type="compositionally biased region" description="Polar residues" evidence="10">
    <location>
        <begin position="977"/>
        <end position="990"/>
    </location>
</feature>
<dbReference type="SMART" id="SM01026">
    <property type="entry name" value="Beach"/>
    <property type="match status" value="1"/>
</dbReference>
<evidence type="ECO:0000256" key="3">
    <source>
        <dbReference type="ARBA" id="ARBA00022553"/>
    </source>
</evidence>
<reference evidence="11" key="3">
    <citation type="submission" date="2025-09" db="UniProtKB">
        <authorList>
            <consortium name="Ensembl"/>
        </authorList>
    </citation>
    <scope>IDENTIFICATION</scope>
</reference>
<evidence type="ECO:0000256" key="4">
    <source>
        <dbReference type="ARBA" id="ARBA00022574"/>
    </source>
</evidence>
<feature type="compositionally biased region" description="Polar residues" evidence="10">
    <location>
        <begin position="1239"/>
        <end position="1251"/>
    </location>
</feature>
<keyword evidence="12" id="KW-1185">Reference proteome</keyword>
<dbReference type="CDD" id="cd06071">
    <property type="entry name" value="Beach"/>
    <property type="match status" value="1"/>
</dbReference>
<dbReference type="Gene3D" id="2.130.10.10">
    <property type="entry name" value="YVTN repeat-like/Quinoprotein amine dehydrogenase"/>
    <property type="match status" value="1"/>
</dbReference>
<evidence type="ECO:0000256" key="9">
    <source>
        <dbReference type="ARBA" id="ARBA00080802"/>
    </source>
</evidence>
<feature type="compositionally biased region" description="Gly residues" evidence="10">
    <location>
        <begin position="21"/>
        <end position="33"/>
    </location>
</feature>
<dbReference type="FunFam" id="2.60.120.200:FF:000010">
    <property type="entry name" value="neurobeachin isoform X2"/>
    <property type="match status" value="1"/>
</dbReference>
<comment type="similarity">
    <text evidence="2">Belongs to the WD repeat neurobeachin family.</text>
</comment>
<dbReference type="Pfam" id="PF14844">
    <property type="entry name" value="PH_BEACH"/>
    <property type="match status" value="1"/>
</dbReference>
<dbReference type="InterPro" id="IPR036322">
    <property type="entry name" value="WD40_repeat_dom_sf"/>
</dbReference>
<dbReference type="SMART" id="SM00320">
    <property type="entry name" value="WD40"/>
    <property type="match status" value="5"/>
</dbReference>
<dbReference type="Pfam" id="PF20425">
    <property type="entry name" value="Neurobeachin"/>
    <property type="match status" value="1"/>
</dbReference>
<dbReference type="InterPro" id="IPR001680">
    <property type="entry name" value="WD40_rpt"/>
</dbReference>
<dbReference type="GeneID" id="116439695"/>
<dbReference type="RefSeq" id="XP_031955475.1">
    <property type="nucleotide sequence ID" value="XM_032099584.1"/>
</dbReference>
<dbReference type="FunFam" id="1.10.1540.10:FF:000001">
    <property type="entry name" value="neurobeachin isoform X1"/>
    <property type="match status" value="1"/>
</dbReference>
<evidence type="ECO:0000256" key="5">
    <source>
        <dbReference type="ARBA" id="ARBA00022737"/>
    </source>
</evidence>
<dbReference type="Proteomes" id="UP000694553">
    <property type="component" value="Unassembled WGS sequence"/>
</dbReference>
<feature type="compositionally biased region" description="Low complexity" evidence="10">
    <location>
        <begin position="1849"/>
        <end position="1859"/>
    </location>
</feature>
<dbReference type="InterPro" id="IPR010508">
    <property type="entry name" value="NBEA-like_DUF1088"/>
</dbReference>
<proteinExistence type="inferred from homology"/>
<comment type="subcellular location">
    <subcellularLocation>
        <location evidence="1">Membrane</location>
        <topology evidence="1">Peripheral membrane protein</topology>
    </subcellularLocation>
</comment>
<dbReference type="Pfam" id="PF13385">
    <property type="entry name" value="Laminin_G_3"/>
    <property type="match status" value="1"/>
</dbReference>
<dbReference type="CTD" id="26960"/>
<evidence type="ECO:0000313" key="12">
    <source>
        <dbReference type="Proteomes" id="UP000694553"/>
    </source>
</evidence>
<dbReference type="Gene3D" id="2.60.120.200">
    <property type="match status" value="1"/>
</dbReference>
<keyword evidence="4" id="KW-0853">WD repeat</keyword>
<dbReference type="SUPFAM" id="SSF50978">
    <property type="entry name" value="WD40 repeat-like"/>
    <property type="match status" value="1"/>
</dbReference>
<dbReference type="Pfam" id="PF06469">
    <property type="entry name" value="DUF1088"/>
    <property type="match status" value="1"/>
</dbReference>
<dbReference type="SUPFAM" id="SSF49899">
    <property type="entry name" value="Concanavalin A-like lectins/glucanases"/>
    <property type="match status" value="1"/>
</dbReference>
<organism evidence="11 12">
    <name type="scientific">Corvus moneduloides</name>
    <name type="common">New Caledonian crow</name>
    <dbReference type="NCBI Taxonomy" id="1196302"/>
    <lineage>
        <taxon>Eukaryota</taxon>
        <taxon>Metazoa</taxon>
        <taxon>Chordata</taxon>
        <taxon>Craniata</taxon>
        <taxon>Vertebrata</taxon>
        <taxon>Euteleostomi</taxon>
        <taxon>Archelosauria</taxon>
        <taxon>Archosauria</taxon>
        <taxon>Dinosauria</taxon>
        <taxon>Saurischia</taxon>
        <taxon>Theropoda</taxon>
        <taxon>Coelurosauria</taxon>
        <taxon>Aves</taxon>
        <taxon>Neognathae</taxon>
        <taxon>Neoaves</taxon>
        <taxon>Telluraves</taxon>
        <taxon>Australaves</taxon>
        <taxon>Passeriformes</taxon>
        <taxon>Corvoidea</taxon>
        <taxon>Corvidae</taxon>
        <taxon>Corvus</taxon>
    </lineage>
</organism>
<dbReference type="Gene3D" id="1.10.1540.10">
    <property type="entry name" value="BEACH domain"/>
    <property type="match status" value="1"/>
</dbReference>
<sequence>MASEKPVSGPDPQPAGLISVGAGGGGGGGGGGSGSSVVAMGELRASGSGSVVLPAGMINPSVPIRNIRMKFAVLIGLIQVGEVSNRDIVETVLNLLVGGEFDLEMNFIIQDAESITCMSELLEHCDVTCQAEIWSMFTAILRKSVRNLQTSTEVGLIEQVLLKMSTVDDMIADLLVDMLGVLASYSITVKELKLLFSMLRGENGIWPRHAVKLLSVLNQMPQRHGPDTFFNFPGCSAAAIALPPIAKWPYQNGFTLNTWFRMDPLNNINVDKDKPYLYCFRTSKGVGYSAHFVGNCLIVTSLKSKGKGFQHCVKYDFQPRKWYMISIVHIYNRWRNSEIRCYVNGQLVSYGDMAWHVNTNDSYDKCFLGSSETADANRVFCGQLGAVYVFTEALNPAQIFAIHQLGPGYKSTFKFKSESDIHLAEHHKQVLYDGKLASSIAFTYNAKATDAQLCLESSPKENPSIFVHSPHALMLQDVKAIVTHSIHSAIHSIGGIQVLFPLFAQLDNRQLHDSQVETTVCATLLAFLVELLKSSVAMQEQMLGGKGFLVIGYLLEKSSRVHITRAVLEQFLSFAKYLDGLSHGAPLLKQLCDHILFNPAIWIHTPAKVQLSLYTYLSAEFIGTATIYNTIRRVGTVLQLMHTLKYYYWVVNPADSSGITPKGLDGPRPSQKEIISLRAFMLLFLKQLILKDRGVKEDELQSILNYLLTMHEDENIHDVLQLLVALMSEHPASMIPAFDQRNGIRVIYKLLASKSESIWVQALKVLGYFLKHLGHKRKVEIMHTHSLFTLLGERLMLHTNTVTVTTYNTLYEILTEQVCTQVVHKPHPEPDSTVKIQNPMILKVVATLLKNSTPSAELMEVRRLFLSDMIKLFSNSRENRRCLLQCSVWQDWMFSLGYINPKNSEEQKITEMVYNIFRILLYHAIKYEWGGWRVWVDTLSIAHSKVTYEAHKEYLAKMYEEYQRQEEENIKKGKKGNVSTISGLSSQTTGAKGGMEIREIEDLSQSQSPESETDYPVSTDTRDLLMATKVSDDVLGTAERPGGGGVHVEVHDLLVDIKAEKVEATEVKLDDMDLSPETLGTGENGALVEVESLLDNVYSAAVEKLQNNVHGSVGIIKKNEEKDNGPLITLADEKDEPSTNNTSFLFDKIPSQEEKLLPELSSNHIAIPNVQETQMHLGVNDDLGLLAHMTGSVDITCASSIIEDKEFKIHTTSDGMNSISERELSSSSKGLEYAEMTATTLETESSGSKTVPNVDAGSIISDTERSDDGKEAGKEIRKIQTTTTTQAIQGRSVTQQDRDLRVDLGFRGMPMTEEQRRQFSPGPRTTMFRIPEFKWSPMHQRLLTDLLFALETDVHVWRSHSTKSVMDFVNSNENIIFVHNTIHLISQMVDNIIIACGGILPLLSAATSPTGSKVSIAATELENIEVTQGMSAETAVTFLSRLMAMVDVLVFASSLNFSEIEAEKNMSSGGLMRQCLRLVCCVAVRNCLECRQRQRERVNKTSLIGGKTQDALQGVTASAATKTPLENVPGNLSPIKDPDRLLQDVDINRLRAVVFRDVDDSKQAQFLALAVVYFISVLMVSKYRDILEPQRETARSGSQAGRNIRQEINSPTSTVVVIPSIPHPSLNHGFLAKLIPEQSFAHSFYKETPTVFPENIKDKETPTPVEDIQLESSIPHTDSGIGDEQMPNILNGTDLETSTGPDAMSELLSTLSSEVKKSQESLTESPSEILKPASSISSISQSKGINVKEILKSLVAAPVEIAECGPDPIPYPDPALKREAQAILPMQFHSFDRSVVVPVKKPPPGSLAVTTVGAATAGSGLPPGSTPNIFAATGATPKSMINTTGAVDSGSSSSSSSSSFVNGATSKNLPAVQTVAPMPEDSAENMSITAKLERALEKVAPLLREIFVDFAPFLSRTLLGSHGQELLIEGLVCMKSSTSVVELVMLLCSQEWQNSIQKNAGLAFIELINEGRLLCHAMKDHIVRVANEAEFILNRQRAEDVHKHAEFESQCAQYAADRREEEKMCDHLISAAKHRDHVTANQLKQKILNILTNKHGAWGAVSHSQLHDFWRLDYWEDDLRRRRRFVRNAFGSTHADALLKAAVEYGTEEDVVKSKKTFRSQAVVNQNAETELMLEGDDDAVSLLQEKEIDNLAGPVVLSTPAQLIAPVVVAKGTLSITTTEIYFEVDEDDSAFKKIDPKVLAYTEGLHGKWMFSEIRAVFSRRYLLQNTALEVFMANRTSVMFNFPDQATVKKVVYSLPRVGVGTSYGLPQARRISLATPRQLYKSSNMTQRWQRREISNFEYLMFLNTIAGRTYNDLNQYPVFPWVLTNYESEELDLTLPGNFRDLSKPIGALNPKRAVFYAERYETWEDDQTPPYHYNTHYSTSTSTLAWLVRIEPFTTFFLNANDGKFDHPDRTFSSVARSWRNSQRDTSDVKELIPEFYYLPEMFVNSNGYNLGIREDEIVVNDVDLPPWAKKPEDFVRINRMALESEFVSCQLHQWIDLIFGYKQRGPEAVRALNVFHYLTYEGSVNLDSITDPVLREAMEAQIQNFGQTPSQLLIEPHPPRSSAMHLCFLPQSPLMFKDQMQQDVIMVLKFPSNSPVTHVAANTLPHLTIPAVVTVTCSRLFAVNRWHNTVGLRGAPGYSLDQAHHLPIEMDPLIANNSGVNKRQITDLVDQSIQINAHCFVVTADNRYILICGFWDKSFRVYSTETGKLTQIVFGHWDVVTCLARSESYIGGDCYIVSGSRDATLLLWYWSGRHHIIGDNPNSSDYPAPRAVLTGHDHEVVCVSVCAELGLVISGAKEGPCLVHTITGDLLRALEGTENCLYPRLISVSSEGHCIIYYERGRFSNFSINGKLLAQMEINDSTRAILLSSDGQNLVTGGDNGVVEVWQACDFKQLYIYPGCDAGIRAMDLSHDQRTLITGMASGSIVAFNIDFNRWHYEHQNRY</sequence>
<keyword evidence="5" id="KW-0677">Repeat</keyword>
<evidence type="ECO:0000313" key="11">
    <source>
        <dbReference type="Ensembl" id="ENSCMUP00000011995.2"/>
    </source>
</evidence>
<dbReference type="FunFam" id="2.30.29.30:FF:000059">
    <property type="entry name" value="neurobeachin isoform X1"/>
    <property type="match status" value="1"/>
</dbReference>
<protein>
    <recommendedName>
        <fullName evidence="8">Neurobeachin</fullName>
    </recommendedName>
    <alternativeName>
        <fullName evidence="9">Lysosomal-trafficking regulator 2</fullName>
    </alternativeName>
</protein>
<dbReference type="InterPro" id="IPR016024">
    <property type="entry name" value="ARM-type_fold"/>
</dbReference>
<dbReference type="InterPro" id="IPR000409">
    <property type="entry name" value="BEACH_dom"/>
</dbReference>
<dbReference type="Gene3D" id="2.30.29.30">
    <property type="entry name" value="Pleckstrin-homology domain (PH domain)/Phosphotyrosine-binding domain (PTB)"/>
    <property type="match status" value="1"/>
</dbReference>
<dbReference type="InterPro" id="IPR015943">
    <property type="entry name" value="WD40/YVTN_repeat-like_dom_sf"/>
</dbReference>
<dbReference type="FunFam" id="2.130.10.10:FF:000036">
    <property type="entry name" value="Neurobeachin isoform A"/>
    <property type="match status" value="1"/>
</dbReference>
<dbReference type="GO" id="GO:0016020">
    <property type="term" value="C:membrane"/>
    <property type="evidence" value="ECO:0007669"/>
    <property type="project" value="UniProtKB-SubCell"/>
</dbReference>
<dbReference type="InterPro" id="IPR046851">
    <property type="entry name" value="NBCH_WD40"/>
</dbReference>
<dbReference type="InterPro" id="IPR046852">
    <property type="entry name" value="Neurobeachin_a-sol"/>
</dbReference>
<dbReference type="PROSITE" id="PS50197">
    <property type="entry name" value="BEACH"/>
    <property type="match status" value="1"/>
</dbReference>
<dbReference type="Pfam" id="PF20426">
    <property type="entry name" value="NBCH_WD40"/>
    <property type="match status" value="1"/>
</dbReference>
<feature type="region of interest" description="Disordered" evidence="10">
    <location>
        <begin position="1845"/>
        <end position="1864"/>
    </location>
</feature>
<dbReference type="InterPro" id="IPR050865">
    <property type="entry name" value="BEACH_Domain"/>
</dbReference>
<evidence type="ECO:0000256" key="6">
    <source>
        <dbReference type="ARBA" id="ARBA00023136"/>
    </source>
</evidence>
<gene>
    <name evidence="11" type="primary">NBEA</name>
</gene>
<dbReference type="SUPFAM" id="SSF81837">
    <property type="entry name" value="BEACH domain"/>
    <property type="match status" value="1"/>
</dbReference>
<evidence type="ECO:0000256" key="8">
    <source>
        <dbReference type="ARBA" id="ARBA00073055"/>
    </source>
</evidence>
<evidence type="ECO:0000256" key="1">
    <source>
        <dbReference type="ARBA" id="ARBA00004170"/>
    </source>
</evidence>
<feature type="region of interest" description="Disordered" evidence="10">
    <location>
        <begin position="1239"/>
        <end position="1273"/>
    </location>
</feature>
<dbReference type="Ensembl" id="ENSCMUT00000012907.2">
    <property type="protein sequence ID" value="ENSCMUP00000011995.2"/>
    <property type="gene ID" value="ENSCMUG00000007592.2"/>
</dbReference>
<feature type="region of interest" description="Disordered" evidence="10">
    <location>
        <begin position="968"/>
        <end position="992"/>
    </location>
</feature>
<dbReference type="InterPro" id="IPR013320">
    <property type="entry name" value="ConA-like_dom_sf"/>
</dbReference>